<dbReference type="Proteomes" id="UP001189429">
    <property type="component" value="Unassembled WGS sequence"/>
</dbReference>
<evidence type="ECO:0000256" key="3">
    <source>
        <dbReference type="ARBA" id="ARBA00022989"/>
    </source>
</evidence>
<keyword evidence="8" id="KW-1185">Reference proteome</keyword>
<dbReference type="PANTHER" id="PTHR23423">
    <property type="entry name" value="ORGANIC SOLUTE TRANSPORTER-RELATED"/>
    <property type="match status" value="1"/>
</dbReference>
<comment type="caution">
    <text evidence="7">The sequence shown here is derived from an EMBL/GenBank/DDBJ whole genome shotgun (WGS) entry which is preliminary data.</text>
</comment>
<feature type="transmembrane region" description="Helical" evidence="6">
    <location>
        <begin position="244"/>
        <end position="266"/>
    </location>
</feature>
<keyword evidence="2 6" id="KW-0812">Transmembrane</keyword>
<dbReference type="InterPro" id="IPR005178">
    <property type="entry name" value="Ostalpha/TMEM184C"/>
</dbReference>
<evidence type="ECO:0000256" key="6">
    <source>
        <dbReference type="SAM" id="Phobius"/>
    </source>
</evidence>
<protein>
    <submittedName>
        <fullName evidence="7">Uncharacterized protein</fullName>
    </submittedName>
</protein>
<evidence type="ECO:0000256" key="4">
    <source>
        <dbReference type="ARBA" id="ARBA00023136"/>
    </source>
</evidence>
<evidence type="ECO:0000313" key="7">
    <source>
        <dbReference type="EMBL" id="CAK0853606.1"/>
    </source>
</evidence>
<evidence type="ECO:0000256" key="1">
    <source>
        <dbReference type="ARBA" id="ARBA00004141"/>
    </source>
</evidence>
<feature type="transmembrane region" description="Helical" evidence="6">
    <location>
        <begin position="210"/>
        <end position="232"/>
    </location>
</feature>
<sequence>ISAQVLHCVLSGRGYFSLRHRRAMTIPIIQVGEVHAGAEMPTMYHFLETCWAREPVKMVIFQGSGMAATLLTVWIGGRHWLALRTAPPSLRRGLYIQVAMLPGVLAVLSMLTLLCPTPNRFLSIVQKTYEAFVLHKFGVFMFMMVLAESELLRMESGRACEDTEIVKIVQEGLAKEGPKKHFGALPLGCCFRSCMSEHDLSSRHLFYVNWFIQQFVLLVPALAVVSVYLFGVLETRTFVKVMTVFHWTIAASNLVCIYGLVILFVATRPLLKRWNTKQKFIAIKVVLVISIWQDRLIELIASGSIEGSGSCFQYSGWDLMLDDTTGLWMNMEIHFYCAWALALEMVLVVLLMRSAFAVEELKVTMREVHHDVLQLGMSRTPASAPPSSTGGSAVLCLRAGPEEARRGPGAAAPGLPAPGGRGPRLAHTAGAAPAAADGSPRAADSEARAAASEARAADSEAGTSA</sequence>
<keyword evidence="3 6" id="KW-1133">Transmembrane helix</keyword>
<feature type="transmembrane region" description="Helical" evidence="6">
    <location>
        <begin position="333"/>
        <end position="356"/>
    </location>
</feature>
<feature type="transmembrane region" description="Helical" evidence="6">
    <location>
        <begin position="94"/>
        <end position="116"/>
    </location>
</feature>
<evidence type="ECO:0000313" key="8">
    <source>
        <dbReference type="Proteomes" id="UP001189429"/>
    </source>
</evidence>
<evidence type="ECO:0000256" key="2">
    <source>
        <dbReference type="ARBA" id="ARBA00022692"/>
    </source>
</evidence>
<gene>
    <name evidence="7" type="ORF">PCOR1329_LOCUS45008</name>
</gene>
<dbReference type="EMBL" id="CAUYUJ010015407">
    <property type="protein sequence ID" value="CAK0853606.1"/>
    <property type="molecule type" value="Genomic_DNA"/>
</dbReference>
<name>A0ABN9U4J3_9DINO</name>
<keyword evidence="4 6" id="KW-0472">Membrane</keyword>
<accession>A0ABN9U4J3</accession>
<evidence type="ECO:0000256" key="5">
    <source>
        <dbReference type="SAM" id="MobiDB-lite"/>
    </source>
</evidence>
<organism evidence="7 8">
    <name type="scientific">Prorocentrum cordatum</name>
    <dbReference type="NCBI Taxonomy" id="2364126"/>
    <lineage>
        <taxon>Eukaryota</taxon>
        <taxon>Sar</taxon>
        <taxon>Alveolata</taxon>
        <taxon>Dinophyceae</taxon>
        <taxon>Prorocentrales</taxon>
        <taxon>Prorocentraceae</taxon>
        <taxon>Prorocentrum</taxon>
    </lineage>
</organism>
<dbReference type="SMART" id="SM01417">
    <property type="entry name" value="Solute_trans_a"/>
    <property type="match status" value="1"/>
</dbReference>
<dbReference type="Pfam" id="PF03619">
    <property type="entry name" value="Solute_trans_a"/>
    <property type="match status" value="1"/>
</dbReference>
<feature type="region of interest" description="Disordered" evidence="5">
    <location>
        <begin position="404"/>
        <end position="465"/>
    </location>
</feature>
<comment type="subcellular location">
    <subcellularLocation>
        <location evidence="1">Membrane</location>
        <topology evidence="1">Multi-pass membrane protein</topology>
    </subcellularLocation>
</comment>
<proteinExistence type="predicted"/>
<feature type="transmembrane region" description="Helical" evidence="6">
    <location>
        <begin position="128"/>
        <end position="147"/>
    </location>
</feature>
<feature type="non-terminal residue" evidence="7">
    <location>
        <position position="1"/>
    </location>
</feature>
<feature type="transmembrane region" description="Helical" evidence="6">
    <location>
        <begin position="59"/>
        <end position="82"/>
    </location>
</feature>
<feature type="compositionally biased region" description="Low complexity" evidence="5">
    <location>
        <begin position="423"/>
        <end position="454"/>
    </location>
</feature>
<reference evidence="7" key="1">
    <citation type="submission" date="2023-10" db="EMBL/GenBank/DDBJ databases">
        <authorList>
            <person name="Chen Y."/>
            <person name="Shah S."/>
            <person name="Dougan E. K."/>
            <person name="Thang M."/>
            <person name="Chan C."/>
        </authorList>
    </citation>
    <scope>NUCLEOTIDE SEQUENCE [LARGE SCALE GENOMIC DNA]</scope>
</reference>